<name>A0ABV0W4T2_9TELE</name>
<sequence length="148" mass="17275">MRQQPFYLVLQSRFIRQKTPGTIFFFTSAAPENPQSSDLKKKVSSFPDRFGWGLYGNPSSNSKEYYPTPLKGNTYRVFKGKRDFSSLQEPFLLPSRSLHVFFLFLPSPGNTIQSFHFTEDKSPVKAADLCWFYRVRQFLFMCLLTVMK</sequence>
<comment type="caution">
    <text evidence="1">The sequence shown here is derived from an EMBL/GenBank/DDBJ whole genome shotgun (WGS) entry which is preliminary data.</text>
</comment>
<accession>A0ABV0W4T2</accession>
<evidence type="ECO:0000313" key="1">
    <source>
        <dbReference type="EMBL" id="MEQ2264450.1"/>
    </source>
</evidence>
<reference evidence="1 2" key="1">
    <citation type="submission" date="2021-06" db="EMBL/GenBank/DDBJ databases">
        <authorList>
            <person name="Palmer J.M."/>
        </authorList>
    </citation>
    <scope>NUCLEOTIDE SEQUENCE [LARGE SCALE GENOMIC DNA]</scope>
    <source>
        <strain evidence="1 2">XR_2019</strain>
        <tissue evidence="1">Muscle</tissue>
    </source>
</reference>
<dbReference type="Proteomes" id="UP001444071">
    <property type="component" value="Unassembled WGS sequence"/>
</dbReference>
<keyword evidence="2" id="KW-1185">Reference proteome</keyword>
<organism evidence="1 2">
    <name type="scientific">Xenotaenia resolanae</name>
    <dbReference type="NCBI Taxonomy" id="208358"/>
    <lineage>
        <taxon>Eukaryota</taxon>
        <taxon>Metazoa</taxon>
        <taxon>Chordata</taxon>
        <taxon>Craniata</taxon>
        <taxon>Vertebrata</taxon>
        <taxon>Euteleostomi</taxon>
        <taxon>Actinopterygii</taxon>
        <taxon>Neopterygii</taxon>
        <taxon>Teleostei</taxon>
        <taxon>Neoteleostei</taxon>
        <taxon>Acanthomorphata</taxon>
        <taxon>Ovalentaria</taxon>
        <taxon>Atherinomorphae</taxon>
        <taxon>Cyprinodontiformes</taxon>
        <taxon>Goodeidae</taxon>
        <taxon>Xenotaenia</taxon>
    </lineage>
</organism>
<dbReference type="EMBL" id="JAHRIM010030270">
    <property type="protein sequence ID" value="MEQ2264450.1"/>
    <property type="molecule type" value="Genomic_DNA"/>
</dbReference>
<protein>
    <submittedName>
        <fullName evidence="1">Uncharacterized protein</fullName>
    </submittedName>
</protein>
<proteinExistence type="predicted"/>
<evidence type="ECO:0000313" key="2">
    <source>
        <dbReference type="Proteomes" id="UP001444071"/>
    </source>
</evidence>
<gene>
    <name evidence="1" type="ORF">XENORESO_007401</name>
</gene>